<keyword evidence="9" id="KW-0539">Nucleus</keyword>
<dbReference type="EMBL" id="JAUPFM010000005">
    <property type="protein sequence ID" value="KAK2851061.1"/>
    <property type="molecule type" value="Genomic_DNA"/>
</dbReference>
<feature type="domain" description="C2H2-type" evidence="12">
    <location>
        <begin position="442"/>
        <end position="469"/>
    </location>
</feature>
<evidence type="ECO:0000256" key="8">
    <source>
        <dbReference type="ARBA" id="ARBA00023163"/>
    </source>
</evidence>
<dbReference type="FunFam" id="3.30.160.60:FF:001132">
    <property type="entry name" value="Zinc finger protein 341"/>
    <property type="match status" value="1"/>
</dbReference>
<evidence type="ECO:0000256" key="2">
    <source>
        <dbReference type="ARBA" id="ARBA00022723"/>
    </source>
</evidence>
<dbReference type="GO" id="GO:0003700">
    <property type="term" value="F:DNA-binding transcription factor activity"/>
    <property type="evidence" value="ECO:0007669"/>
    <property type="project" value="UniProtKB-ARBA"/>
</dbReference>
<evidence type="ECO:0000256" key="3">
    <source>
        <dbReference type="ARBA" id="ARBA00022737"/>
    </source>
</evidence>
<evidence type="ECO:0000256" key="10">
    <source>
        <dbReference type="PROSITE-ProRule" id="PRU00042"/>
    </source>
</evidence>
<feature type="domain" description="C2H2-type" evidence="12">
    <location>
        <begin position="265"/>
        <end position="292"/>
    </location>
</feature>
<evidence type="ECO:0000256" key="4">
    <source>
        <dbReference type="ARBA" id="ARBA00022771"/>
    </source>
</evidence>
<feature type="region of interest" description="Disordered" evidence="11">
    <location>
        <begin position="164"/>
        <end position="232"/>
    </location>
</feature>
<feature type="domain" description="C2H2-type" evidence="12">
    <location>
        <begin position="120"/>
        <end position="142"/>
    </location>
</feature>
<dbReference type="PROSITE" id="PS50157">
    <property type="entry name" value="ZINC_FINGER_C2H2_2"/>
    <property type="match status" value="12"/>
</dbReference>
<feature type="compositionally biased region" description="Basic and acidic residues" evidence="11">
    <location>
        <begin position="614"/>
        <end position="633"/>
    </location>
</feature>
<name>A0AA88N855_CHASR</name>
<keyword evidence="4 10" id="KW-0863">Zinc-finger</keyword>
<dbReference type="PANTHER" id="PTHR16515">
    <property type="entry name" value="PR DOMAIN ZINC FINGER PROTEIN"/>
    <property type="match status" value="1"/>
</dbReference>
<dbReference type="InterPro" id="IPR036236">
    <property type="entry name" value="Znf_C2H2_sf"/>
</dbReference>
<dbReference type="AlphaFoldDB" id="A0AA88N855"/>
<keyword evidence="5" id="KW-0862">Zinc</keyword>
<dbReference type="Pfam" id="PF00096">
    <property type="entry name" value="zf-C2H2"/>
    <property type="match status" value="6"/>
</dbReference>
<feature type="region of interest" description="Disordered" evidence="11">
    <location>
        <begin position="67"/>
        <end position="86"/>
    </location>
</feature>
<dbReference type="InterPro" id="IPR050331">
    <property type="entry name" value="Zinc_finger"/>
</dbReference>
<feature type="domain" description="C2H2-type" evidence="12">
    <location>
        <begin position="470"/>
        <end position="502"/>
    </location>
</feature>
<dbReference type="FunFam" id="3.30.160.60:FF:000679">
    <property type="entry name" value="Zinc finger protein 341"/>
    <property type="match status" value="1"/>
</dbReference>
<dbReference type="GO" id="GO:0008270">
    <property type="term" value="F:zinc ion binding"/>
    <property type="evidence" value="ECO:0007669"/>
    <property type="project" value="UniProtKB-KW"/>
</dbReference>
<dbReference type="GO" id="GO:0005634">
    <property type="term" value="C:nucleus"/>
    <property type="evidence" value="ECO:0007669"/>
    <property type="project" value="UniProtKB-SubCell"/>
</dbReference>
<feature type="compositionally biased region" description="Acidic residues" evidence="11">
    <location>
        <begin position="650"/>
        <end position="669"/>
    </location>
</feature>
<feature type="compositionally biased region" description="Polar residues" evidence="11">
    <location>
        <begin position="680"/>
        <end position="693"/>
    </location>
</feature>
<sequence>MAGGGGAEIHTLGLQPFPVQVPSQCVESQSFTTPPVYSPGKQGTKTKTCSITTNMTELADFEKVIIPKRPRSSKKSPDGATAEQLKKKGPKLKCNFCEKIFAKNFDLQQHIRSHTGEKPFQCIVCGRAFAQKSNVKKHMQTHKVWPMGVASTVSRLPITVKVVPVTSNEEERGQEPQLQQEGEQEEEEPQQQASQTQAEEEAAKTESSRDLEEGAAEVRAVPEISQEEAVQNGCPQAQMQMQAQSSQSQQCQAQTKQIVVIDSSYQCQFCGSKFQTYFQLKSHLTQHKGEQVYKCVLKSCSQTFQKLDQFLEHIRTHQEQLTYRCHLCSKVFPSLFELGVHQYSHCFCPQPNTRKETTIYRCVKCQSRYSTQEALEQHLLTASHSFPCPHCQKVFPCERYFRRHLPTHGVGGRFKCQICKKAFKTEHYLKLHTRIHSGEKPYKCSLCEATFNRKDKVKRHMLIHEPFKKYKCPFRTHVGCTKEFNRPDKLKAHILSHSGIKPYKCLFCQKAFSRRAHMLEHQQSHTDNYRFRCSTCNKGFTRQSYYRDHKCPAAGNGTGSEGGTGEAEGDKGAGVPMAEGKDGQDDGRRRRFVKRPRTGGDDEEEDDSSNSSHEQGEIHGEEKEEGEERRTDEGCQAAMSIATIEGQIEREEEEEEEEDDDEEEEEEEGVEHGSEALEHIQNNEQNCLQQPCL</sequence>
<proteinExistence type="predicted"/>
<evidence type="ECO:0000256" key="11">
    <source>
        <dbReference type="SAM" id="MobiDB-lite"/>
    </source>
</evidence>
<evidence type="ECO:0000313" key="14">
    <source>
        <dbReference type="Proteomes" id="UP001187415"/>
    </source>
</evidence>
<evidence type="ECO:0000256" key="1">
    <source>
        <dbReference type="ARBA" id="ARBA00004123"/>
    </source>
</evidence>
<feature type="domain" description="C2H2-type" evidence="12">
    <location>
        <begin position="503"/>
        <end position="530"/>
    </location>
</feature>
<evidence type="ECO:0000256" key="6">
    <source>
        <dbReference type="ARBA" id="ARBA00023015"/>
    </source>
</evidence>
<feature type="domain" description="C2H2-type" evidence="12">
    <location>
        <begin position="386"/>
        <end position="408"/>
    </location>
</feature>
<keyword evidence="8" id="KW-0804">Transcription</keyword>
<dbReference type="PROSITE" id="PS00028">
    <property type="entry name" value="ZINC_FINGER_C2H2_1"/>
    <property type="match status" value="9"/>
</dbReference>
<dbReference type="Gene3D" id="3.30.160.60">
    <property type="entry name" value="Classic Zinc Finger"/>
    <property type="match status" value="8"/>
</dbReference>
<dbReference type="GO" id="GO:0045893">
    <property type="term" value="P:positive regulation of DNA-templated transcription"/>
    <property type="evidence" value="ECO:0007669"/>
    <property type="project" value="UniProtKB-ARBA"/>
</dbReference>
<keyword evidence="14" id="KW-1185">Reference proteome</keyword>
<reference evidence="13" key="1">
    <citation type="submission" date="2023-07" db="EMBL/GenBank/DDBJ databases">
        <title>Chromosome-level Genome Assembly of Striped Snakehead (Channa striata).</title>
        <authorList>
            <person name="Liu H."/>
        </authorList>
    </citation>
    <scope>NUCLEOTIDE SEQUENCE</scope>
    <source>
        <strain evidence="13">Gz</strain>
        <tissue evidence="13">Muscle</tissue>
    </source>
</reference>
<keyword evidence="3" id="KW-0677">Repeat</keyword>
<feature type="compositionally biased region" description="Basic and acidic residues" evidence="11">
    <location>
        <begin position="201"/>
        <end position="212"/>
    </location>
</feature>
<dbReference type="SMART" id="SM00355">
    <property type="entry name" value="ZnF_C2H2"/>
    <property type="match status" value="12"/>
</dbReference>
<dbReference type="GO" id="GO:0003677">
    <property type="term" value="F:DNA binding"/>
    <property type="evidence" value="ECO:0007669"/>
    <property type="project" value="UniProtKB-KW"/>
</dbReference>
<dbReference type="PANTHER" id="PTHR16515:SF49">
    <property type="entry name" value="GASTRULA ZINC FINGER PROTEIN XLCGF49.1-LIKE-RELATED"/>
    <property type="match status" value="1"/>
</dbReference>
<feature type="compositionally biased region" description="Gly residues" evidence="11">
    <location>
        <begin position="556"/>
        <end position="566"/>
    </location>
</feature>
<feature type="compositionally biased region" description="Basic and acidic residues" evidence="11">
    <location>
        <begin position="579"/>
        <end position="588"/>
    </location>
</feature>
<keyword evidence="6" id="KW-0805">Transcription regulation</keyword>
<dbReference type="FunFam" id="3.30.160.60:FF:000618">
    <property type="entry name" value="zinc finger protein 341 isoform X1"/>
    <property type="match status" value="1"/>
</dbReference>
<dbReference type="Proteomes" id="UP001187415">
    <property type="component" value="Unassembled WGS sequence"/>
</dbReference>
<gene>
    <name evidence="13" type="ORF">Q5P01_007337</name>
</gene>
<evidence type="ECO:0000256" key="7">
    <source>
        <dbReference type="ARBA" id="ARBA00023125"/>
    </source>
</evidence>
<evidence type="ECO:0000256" key="5">
    <source>
        <dbReference type="ARBA" id="ARBA00022833"/>
    </source>
</evidence>
<dbReference type="SUPFAM" id="SSF57667">
    <property type="entry name" value="beta-beta-alpha zinc fingers"/>
    <property type="match status" value="6"/>
</dbReference>
<organism evidence="13 14">
    <name type="scientific">Channa striata</name>
    <name type="common">Snakehead murrel</name>
    <name type="synonym">Ophicephalus striatus</name>
    <dbReference type="NCBI Taxonomy" id="64152"/>
    <lineage>
        <taxon>Eukaryota</taxon>
        <taxon>Metazoa</taxon>
        <taxon>Chordata</taxon>
        <taxon>Craniata</taxon>
        <taxon>Vertebrata</taxon>
        <taxon>Euteleostomi</taxon>
        <taxon>Actinopterygii</taxon>
        <taxon>Neopterygii</taxon>
        <taxon>Teleostei</taxon>
        <taxon>Neoteleostei</taxon>
        <taxon>Acanthomorphata</taxon>
        <taxon>Anabantaria</taxon>
        <taxon>Anabantiformes</taxon>
        <taxon>Channoidei</taxon>
        <taxon>Channidae</taxon>
        <taxon>Channa</taxon>
    </lineage>
</organism>
<dbReference type="FunFam" id="3.30.160.60:FF:000611">
    <property type="entry name" value="zinc finger protein 341 isoform X1"/>
    <property type="match status" value="1"/>
</dbReference>
<evidence type="ECO:0000259" key="12">
    <source>
        <dbReference type="PROSITE" id="PS50157"/>
    </source>
</evidence>
<keyword evidence="2" id="KW-0479">Metal-binding</keyword>
<feature type="domain" description="C2H2-type" evidence="12">
    <location>
        <begin position="414"/>
        <end position="441"/>
    </location>
</feature>
<comment type="subcellular location">
    <subcellularLocation>
        <location evidence="1">Nucleus</location>
    </subcellularLocation>
</comment>
<feature type="domain" description="C2H2-type" evidence="12">
    <location>
        <begin position="360"/>
        <end position="389"/>
    </location>
</feature>
<protein>
    <recommendedName>
        <fullName evidence="12">C2H2-type domain-containing protein</fullName>
    </recommendedName>
</protein>
<feature type="region of interest" description="Disordered" evidence="11">
    <location>
        <begin position="552"/>
        <end position="693"/>
    </location>
</feature>
<feature type="domain" description="C2H2-type" evidence="12">
    <location>
        <begin position="323"/>
        <end position="345"/>
    </location>
</feature>
<feature type="domain" description="C2H2-type" evidence="12">
    <location>
        <begin position="293"/>
        <end position="322"/>
    </location>
</feature>
<feature type="domain" description="C2H2-type" evidence="12">
    <location>
        <begin position="92"/>
        <end position="119"/>
    </location>
</feature>
<dbReference type="InterPro" id="IPR013087">
    <property type="entry name" value="Znf_C2H2_type"/>
</dbReference>
<dbReference type="Pfam" id="PF12874">
    <property type="entry name" value="zf-met"/>
    <property type="match status" value="1"/>
</dbReference>
<dbReference type="FunFam" id="3.30.160.60:FF:000867">
    <property type="entry name" value="Zinc finger protein 341"/>
    <property type="match status" value="1"/>
</dbReference>
<accession>A0AA88N855</accession>
<evidence type="ECO:0000313" key="13">
    <source>
        <dbReference type="EMBL" id="KAK2851061.1"/>
    </source>
</evidence>
<keyword evidence="7" id="KW-0238">DNA-binding</keyword>
<comment type="caution">
    <text evidence="13">The sequence shown here is derived from an EMBL/GenBank/DDBJ whole genome shotgun (WGS) entry which is preliminary data.</text>
</comment>
<evidence type="ECO:0000256" key="9">
    <source>
        <dbReference type="ARBA" id="ARBA00023242"/>
    </source>
</evidence>
<feature type="domain" description="C2H2-type" evidence="12">
    <location>
        <begin position="531"/>
        <end position="550"/>
    </location>
</feature>
<dbReference type="FunFam" id="3.30.160.60:FF:001031">
    <property type="entry name" value="zinc finger protein 341 isoform X1"/>
    <property type="match status" value="1"/>
</dbReference>